<dbReference type="EMBL" id="JADBGQ010000008">
    <property type="protein sequence ID" value="KAG5381431.1"/>
    <property type="molecule type" value="Genomic_DNA"/>
</dbReference>
<protein>
    <submittedName>
        <fullName evidence="2">Uncharacterized protein</fullName>
    </submittedName>
</protein>
<comment type="caution">
    <text evidence="2">The sequence shown here is derived from an EMBL/GenBank/DDBJ whole genome shotgun (WGS) entry which is preliminary data.</text>
</comment>
<gene>
    <name evidence="2" type="primary">A09g500070.1_BraROA</name>
    <name evidence="2" type="ORF">IGI04_032901</name>
</gene>
<sequence length="78" mass="8749">MELRTKKQNHLSPQTMSFSVTVCFLMSACRREKKRRLDGEEARETLVGDGGFGTAEEEAKGKSQDRKSLLCSILTPKT</sequence>
<evidence type="ECO:0000313" key="3">
    <source>
        <dbReference type="Proteomes" id="UP000823674"/>
    </source>
</evidence>
<organism evidence="2 3">
    <name type="scientific">Brassica rapa subsp. trilocularis</name>
    <dbReference type="NCBI Taxonomy" id="1813537"/>
    <lineage>
        <taxon>Eukaryota</taxon>
        <taxon>Viridiplantae</taxon>
        <taxon>Streptophyta</taxon>
        <taxon>Embryophyta</taxon>
        <taxon>Tracheophyta</taxon>
        <taxon>Spermatophyta</taxon>
        <taxon>Magnoliopsida</taxon>
        <taxon>eudicotyledons</taxon>
        <taxon>Gunneridae</taxon>
        <taxon>Pentapetalae</taxon>
        <taxon>rosids</taxon>
        <taxon>malvids</taxon>
        <taxon>Brassicales</taxon>
        <taxon>Brassicaceae</taxon>
        <taxon>Brassiceae</taxon>
        <taxon>Brassica</taxon>
    </lineage>
</organism>
<evidence type="ECO:0000256" key="1">
    <source>
        <dbReference type="SAM" id="MobiDB-lite"/>
    </source>
</evidence>
<evidence type="ECO:0000313" key="2">
    <source>
        <dbReference type="EMBL" id="KAG5381431.1"/>
    </source>
</evidence>
<accession>A0ABQ7L6P9</accession>
<dbReference type="Proteomes" id="UP000823674">
    <property type="component" value="Chromosome A09"/>
</dbReference>
<keyword evidence="3" id="KW-1185">Reference proteome</keyword>
<feature type="region of interest" description="Disordered" evidence="1">
    <location>
        <begin position="46"/>
        <end position="66"/>
    </location>
</feature>
<proteinExistence type="predicted"/>
<reference evidence="2 3" key="1">
    <citation type="submission" date="2021-03" db="EMBL/GenBank/DDBJ databases">
        <authorList>
            <person name="King G.J."/>
            <person name="Bancroft I."/>
            <person name="Baten A."/>
            <person name="Bloomfield J."/>
            <person name="Borpatragohain P."/>
            <person name="He Z."/>
            <person name="Irish N."/>
            <person name="Irwin J."/>
            <person name="Liu K."/>
            <person name="Mauleon R.P."/>
            <person name="Moore J."/>
            <person name="Morris R."/>
            <person name="Ostergaard L."/>
            <person name="Wang B."/>
            <person name="Wells R."/>
        </authorList>
    </citation>
    <scope>NUCLEOTIDE SEQUENCE [LARGE SCALE GENOMIC DNA]</scope>
    <source>
        <strain evidence="2">R-o-18</strain>
        <tissue evidence="2">Leaf</tissue>
    </source>
</reference>
<dbReference type="PROSITE" id="PS51257">
    <property type="entry name" value="PROKAR_LIPOPROTEIN"/>
    <property type="match status" value="1"/>
</dbReference>
<feature type="compositionally biased region" description="Basic and acidic residues" evidence="1">
    <location>
        <begin position="57"/>
        <end position="66"/>
    </location>
</feature>
<name>A0ABQ7L6P9_BRACM</name>